<dbReference type="SMART" id="SM00465">
    <property type="entry name" value="GIYc"/>
    <property type="match status" value="1"/>
</dbReference>
<feature type="domain" description="GIY-YIG" evidence="1">
    <location>
        <begin position="31"/>
        <end position="114"/>
    </location>
</feature>
<dbReference type="PROSITE" id="PS50164">
    <property type="entry name" value="GIY_YIG"/>
    <property type="match status" value="1"/>
</dbReference>
<dbReference type="InterPro" id="IPR035901">
    <property type="entry name" value="GIY-YIG_endonuc_sf"/>
</dbReference>
<dbReference type="Gene3D" id="3.40.1440.10">
    <property type="entry name" value="GIY-YIG endonuclease"/>
    <property type="match status" value="1"/>
</dbReference>
<reference evidence="3 5" key="2">
    <citation type="submission" date="2018-06" db="EMBL/GenBank/DDBJ databases">
        <title>Mutators as drivers of adaptation in pathogenic bacteria and a risk factor for host jumps and vaccine escape.</title>
        <authorList>
            <person name="Barnes A.C."/>
            <person name="Silayeva O."/>
        </authorList>
    </citation>
    <scope>NUCLEOTIDE SEQUENCE [LARGE SCALE GENOMIC DNA]</scope>
    <source>
        <strain evidence="3 5">QMA0445</strain>
    </source>
</reference>
<evidence type="ECO:0000259" key="1">
    <source>
        <dbReference type="PROSITE" id="PS50164"/>
    </source>
</evidence>
<dbReference type="Gene3D" id="3.40.50.300">
    <property type="entry name" value="P-loop containing nucleotide triphosphate hydrolases"/>
    <property type="match status" value="1"/>
</dbReference>
<dbReference type="Proteomes" id="UP000269148">
    <property type="component" value="Unassembled WGS sequence"/>
</dbReference>
<sequence>MKNNNQSQIVFENHQFKSDDFNSISSIYINNYPVLYILHNYKNKAYIGQTTNIRSRMKQHLKINERKVFSHSLIIGHEKFNQSATYNLETKLINHFLADGKFTLQNKSQTSKNQSIHNYFEKQFFNIGLFNELWEELRSKGLAINSSDVIQNKDVYKLSPFHELSESQLEIKNAIISYCEKNIDSNKNKVFFIEGDAGTGKSVVLSSLFNDICNLTKDNSSNFFKKSNYLLVNHSEVQKTYQTMAERLPNMKKKQILKPTTFINDFDKGKIPNVDIVLVDEAHLLLTNEDKYNGFNFENQMEEIIKRSKISIIIFDPKQVLKLKSNWDITTYSKLFKQYESEVLKLTDQFRMNASDKIINWIDSFVDKTILPLPNSTENYKFEICSSPDEIKNKIYQLNKKDKLSRLVSTFDYVHKKDGGKYYVDENGLNLPWNSVNPKKVWAENPETINEVGSIYTIQGFDLNNVGVILGPSIDYDNVTDKIVINHWEYKDKGAFTNVANLSGEELLKAKENIILNSVNILMKRGIKGLYIYAANPNLRNKLLSMKYSK</sequence>
<dbReference type="EMBL" id="CP007586">
    <property type="protein sequence ID" value="AHY15793.1"/>
    <property type="molecule type" value="Genomic_DNA"/>
</dbReference>
<dbReference type="STRING" id="1346.BMF34_04940"/>
<dbReference type="SUPFAM" id="SSF52540">
    <property type="entry name" value="P-loop containing nucleoside triphosphate hydrolases"/>
    <property type="match status" value="1"/>
</dbReference>
<dbReference type="Pfam" id="PF09848">
    <property type="entry name" value="SLFN-g3_helicase"/>
    <property type="match status" value="1"/>
</dbReference>
<keyword evidence="4" id="KW-1185">Reference proteome</keyword>
<dbReference type="KEGG" id="siz:SI82_05045"/>
<dbReference type="OrthoDB" id="3193269at2"/>
<accession>A0A1J0MYX8</accession>
<dbReference type="SUPFAM" id="SSF82771">
    <property type="entry name" value="GIY-YIG endonuclease"/>
    <property type="match status" value="1"/>
</dbReference>
<dbReference type="InterPro" id="IPR018647">
    <property type="entry name" value="SLFN_3-like_DNA/RNA_helicase"/>
</dbReference>
<dbReference type="InterPro" id="IPR000305">
    <property type="entry name" value="GIY-YIG_endonuc"/>
</dbReference>
<dbReference type="AlphaFoldDB" id="A0A1J0MYX8"/>
<gene>
    <name evidence="3" type="ORF">DIY07_05215</name>
    <name evidence="2" type="ORF">DQ08_04855</name>
</gene>
<dbReference type="RefSeq" id="WP_016356009.1">
    <property type="nucleotide sequence ID" value="NZ_CP010783.1"/>
</dbReference>
<reference evidence="2 4" key="1">
    <citation type="journal article" date="2014" name="Genome Announc.">
        <title>Complete Genome Sequence of a Virulent Strain, Streptococcus iniae ISET0901, Isolated from Diseased Tilapia.</title>
        <authorList>
            <person name="Pridgeon J.W."/>
            <person name="Zhang D."/>
            <person name="Zhang L."/>
        </authorList>
    </citation>
    <scope>NUCLEOTIDE SEQUENCE [LARGE SCALE GENOMIC DNA]</scope>
    <source>
        <strain evidence="2 4">ISET0901</strain>
    </source>
</reference>
<protein>
    <submittedName>
        <fullName evidence="3">DUF2075 domain-containing protein</fullName>
    </submittedName>
</protein>
<evidence type="ECO:0000313" key="5">
    <source>
        <dbReference type="Proteomes" id="UP000269148"/>
    </source>
</evidence>
<evidence type="ECO:0000313" key="4">
    <source>
        <dbReference type="Proteomes" id="UP000025245"/>
    </source>
</evidence>
<dbReference type="GeneID" id="35765392"/>
<evidence type="ECO:0000313" key="3">
    <source>
        <dbReference type="EMBL" id="RLU57078.1"/>
    </source>
</evidence>
<dbReference type="KEGG" id="sio:DW64_04850"/>
<dbReference type="CDD" id="cd10439">
    <property type="entry name" value="GIY-YIG_COG3410"/>
    <property type="match status" value="1"/>
</dbReference>
<dbReference type="Pfam" id="PF01541">
    <property type="entry name" value="GIY-YIG"/>
    <property type="match status" value="1"/>
</dbReference>
<dbReference type="eggNOG" id="COG3410">
    <property type="taxonomic scope" value="Bacteria"/>
</dbReference>
<evidence type="ECO:0000313" key="2">
    <source>
        <dbReference type="EMBL" id="AHY15793.1"/>
    </source>
</evidence>
<name>A0A1J0MYX8_STRIN</name>
<dbReference type="KEGG" id="siq:DQ08_04855"/>
<dbReference type="Proteomes" id="UP000025245">
    <property type="component" value="Chromosome"/>
</dbReference>
<dbReference type="InterPro" id="IPR027417">
    <property type="entry name" value="P-loop_NTPase"/>
</dbReference>
<dbReference type="EMBL" id="QLQD01000047">
    <property type="protein sequence ID" value="RLU57078.1"/>
    <property type="molecule type" value="Genomic_DNA"/>
</dbReference>
<proteinExistence type="predicted"/>
<organism evidence="3 5">
    <name type="scientific">Streptococcus iniae</name>
    <name type="common">Streptococcus shiloi</name>
    <dbReference type="NCBI Taxonomy" id="1346"/>
    <lineage>
        <taxon>Bacteria</taxon>
        <taxon>Bacillati</taxon>
        <taxon>Bacillota</taxon>
        <taxon>Bacilli</taxon>
        <taxon>Lactobacillales</taxon>
        <taxon>Streptococcaceae</taxon>
        <taxon>Streptococcus</taxon>
    </lineage>
</organism>